<dbReference type="Gene3D" id="3.40.50.300">
    <property type="entry name" value="P-loop containing nucleotide triphosphate hydrolases"/>
    <property type="match status" value="2"/>
</dbReference>
<evidence type="ECO:0000313" key="4">
    <source>
        <dbReference type="Proteomes" id="UP001306508"/>
    </source>
</evidence>
<dbReference type="GO" id="GO:0016020">
    <property type="term" value="C:membrane"/>
    <property type="evidence" value="ECO:0007669"/>
    <property type="project" value="InterPro"/>
</dbReference>
<dbReference type="SMART" id="SM00173">
    <property type="entry name" value="RAS"/>
    <property type="match status" value="1"/>
</dbReference>
<sequence>MENNSPVDNSFITVNNNMNNITNTSLNIASQCNNNNNNNNNNNSNNKYSSRSSEYSRFNNILHKSYFKIAVIGAHNVGKTSFITRYVEFRFLESYYPTNKENHFTKTILFTDKNHMKQNMFNNNNNSNNSNYSRDDYILYKNYINQSSNDNPFQISSINNIHNIDNDSNSYSIVDKNEYSLDLDGDTITLEFIDTVGQESKNDSNLNISYYKSFVNLDGCILCYNVNNLDSFVILKDLWSKFITHLDLPTEHFPILLLGMKCDIRDTTSTNASNTSPNKSQSTRQVSWDQGRQLSKKLNSLFFECSSRDNYNIDLSMNEFIKLMKIERDRILNIQNNSNNDKCTIM</sequence>
<gene>
    <name evidence="3" type="ORF">RI543_001431</name>
</gene>
<dbReference type="PANTHER" id="PTHR24070">
    <property type="entry name" value="RAS, DI-RAS, AND RHEB FAMILY MEMBERS OF SMALL GTPASE SUPERFAMILY"/>
    <property type="match status" value="1"/>
</dbReference>
<comment type="caution">
    <text evidence="3">The sequence shown here is derived from an EMBL/GenBank/DDBJ whole genome shotgun (WGS) entry which is preliminary data.</text>
</comment>
<reference evidence="4" key="1">
    <citation type="submission" date="2023-07" db="EMBL/GenBank/DDBJ databases">
        <title>A draft genome of Kazachstania heterogenica Y-27499.</title>
        <authorList>
            <person name="Donic C."/>
            <person name="Kralova J.S."/>
            <person name="Fidel L."/>
            <person name="Ben-Dor S."/>
            <person name="Jung S."/>
        </authorList>
    </citation>
    <scope>NUCLEOTIDE SEQUENCE [LARGE SCALE GENOMIC DNA]</scope>
    <source>
        <strain evidence="4">Y27499</strain>
    </source>
</reference>
<dbReference type="GO" id="GO:0003924">
    <property type="term" value="F:GTPase activity"/>
    <property type="evidence" value="ECO:0007669"/>
    <property type="project" value="InterPro"/>
</dbReference>
<dbReference type="GO" id="GO:0007165">
    <property type="term" value="P:signal transduction"/>
    <property type="evidence" value="ECO:0007669"/>
    <property type="project" value="InterPro"/>
</dbReference>
<dbReference type="PROSITE" id="PS51421">
    <property type="entry name" value="RAS"/>
    <property type="match status" value="1"/>
</dbReference>
<dbReference type="Proteomes" id="UP001306508">
    <property type="component" value="Unassembled WGS sequence"/>
</dbReference>
<dbReference type="PROSITE" id="PS51420">
    <property type="entry name" value="RHO"/>
    <property type="match status" value="1"/>
</dbReference>
<evidence type="ECO:0000256" key="2">
    <source>
        <dbReference type="ARBA" id="ARBA00023134"/>
    </source>
</evidence>
<dbReference type="InterPro" id="IPR027417">
    <property type="entry name" value="P-loop_NTPase"/>
</dbReference>
<dbReference type="SMART" id="SM00175">
    <property type="entry name" value="RAB"/>
    <property type="match status" value="1"/>
</dbReference>
<dbReference type="SUPFAM" id="SSF52540">
    <property type="entry name" value="P-loop containing nucleoside triphosphate hydrolases"/>
    <property type="match status" value="1"/>
</dbReference>
<dbReference type="GO" id="GO:0005525">
    <property type="term" value="F:GTP binding"/>
    <property type="evidence" value="ECO:0007669"/>
    <property type="project" value="UniProtKB-KW"/>
</dbReference>
<dbReference type="PROSITE" id="PS51419">
    <property type="entry name" value="RAB"/>
    <property type="match status" value="1"/>
</dbReference>
<keyword evidence="2" id="KW-0342">GTP-binding</keyword>
<dbReference type="Pfam" id="PF00071">
    <property type="entry name" value="Ras"/>
    <property type="match status" value="2"/>
</dbReference>
<organism evidence="3 4">
    <name type="scientific">Arxiozyma heterogenica</name>
    <dbReference type="NCBI Taxonomy" id="278026"/>
    <lineage>
        <taxon>Eukaryota</taxon>
        <taxon>Fungi</taxon>
        <taxon>Dikarya</taxon>
        <taxon>Ascomycota</taxon>
        <taxon>Saccharomycotina</taxon>
        <taxon>Saccharomycetes</taxon>
        <taxon>Saccharomycetales</taxon>
        <taxon>Saccharomycetaceae</taxon>
        <taxon>Arxiozyma</taxon>
    </lineage>
</organism>
<evidence type="ECO:0000256" key="1">
    <source>
        <dbReference type="ARBA" id="ARBA00022741"/>
    </source>
</evidence>
<proteinExistence type="predicted"/>
<dbReference type="InterPro" id="IPR001806">
    <property type="entry name" value="Small_GTPase"/>
</dbReference>
<evidence type="ECO:0000313" key="3">
    <source>
        <dbReference type="EMBL" id="KAK5781043.1"/>
    </source>
</evidence>
<protein>
    <submittedName>
        <fullName evidence="3">Uncharacterized protein</fullName>
    </submittedName>
</protein>
<dbReference type="EMBL" id="JAWIZZ010000038">
    <property type="protein sequence ID" value="KAK5781043.1"/>
    <property type="molecule type" value="Genomic_DNA"/>
</dbReference>
<keyword evidence="4" id="KW-1185">Reference proteome</keyword>
<dbReference type="AlphaFoldDB" id="A0AAN7WIB0"/>
<name>A0AAN7WIB0_9SACH</name>
<dbReference type="PRINTS" id="PR00449">
    <property type="entry name" value="RASTRNSFRMNG"/>
</dbReference>
<dbReference type="SMART" id="SM00174">
    <property type="entry name" value="RHO"/>
    <property type="match status" value="1"/>
</dbReference>
<accession>A0AAN7WIB0</accession>
<dbReference type="InterPro" id="IPR020849">
    <property type="entry name" value="Small_GTPase_Ras-type"/>
</dbReference>
<keyword evidence="1" id="KW-0547">Nucleotide-binding</keyword>